<dbReference type="STRING" id="466.Lmac_0898"/>
<keyword evidence="1" id="KW-0175">Coiled coil</keyword>
<sequence length="618" mass="70493">MKQTKYTKIFNVWRNKSAAAESNQLKTAIAISEYIDHTSLEDIKADLLDSDSPQFEEFNKHSKRSMGTLAFARLAIFDYLENLSATNEENQVIRMVLQSIESLYEDPYHNTKENIEQLIDAFKRWLKECVDKNPNKTQVKEACKSIYTVLKIIDITMGSIPRWIKLAARTAGINVNALHEKVKKLISTTEERIKLLERQVALRNLSANTDSSSPQSLIDYIALIDWKIVNNLAIPLSERIEALLQRTQSIPSDLMFLQEAFDLEQLLSKQKTNAEALLLALKENNQQVTGRLYILDFITKNRKKFDELITSSDDTKDKRELLEKLEEIAHPSLYRKAVSSIQYTSSTMMFLPTSLLRYASPKLTQSVSNYLPDTLDSAAKINLENVIKTYLEKKSSELETVRKRIKDRSEKIAQGDKALEQLLLNCELIELANAAKALSDSKENKIQALVQFQELWRLVENGKRALVLTEEYDSEIDALIEKHDGFMVKLSNFLANFFFFFKSETAQTIDNAVGLKKNIKQLRAEYAQVIHEAQQKIIESTAIPEKIKISVIDQFTLPVKTTSTSKVAEKLEYLSAKDHYELIKRGFFCLKPIPISSVKAGPQTKTEDILLHQTAPAV</sequence>
<feature type="coiled-coil region" evidence="1">
    <location>
        <begin position="512"/>
        <end position="539"/>
    </location>
</feature>
<evidence type="ECO:0000256" key="1">
    <source>
        <dbReference type="SAM" id="Coils"/>
    </source>
</evidence>
<evidence type="ECO:0000313" key="2">
    <source>
        <dbReference type="EMBL" id="KTD29388.1"/>
    </source>
</evidence>
<accession>A0A0W0WAK5</accession>
<dbReference type="AlphaFoldDB" id="A0A0W0WAK5"/>
<dbReference type="OrthoDB" id="5654415at2"/>
<keyword evidence="3" id="KW-1185">Reference proteome</keyword>
<dbReference type="Proteomes" id="UP000054908">
    <property type="component" value="Unassembled WGS sequence"/>
</dbReference>
<reference evidence="2 3" key="1">
    <citation type="submission" date="2015-11" db="EMBL/GenBank/DDBJ databases">
        <title>Genomic analysis of 38 Legionella species identifies large and diverse effector repertoires.</title>
        <authorList>
            <person name="Burstein D."/>
            <person name="Amaro F."/>
            <person name="Zusman T."/>
            <person name="Lifshitz Z."/>
            <person name="Cohen O."/>
            <person name="Gilbert J.A."/>
            <person name="Pupko T."/>
            <person name="Shuman H.A."/>
            <person name="Segal G."/>
        </authorList>
    </citation>
    <scope>NUCLEOTIDE SEQUENCE [LARGE SCALE GENOMIC DNA]</scope>
    <source>
        <strain evidence="2 3">PX-1-G2-E2</strain>
    </source>
</reference>
<name>A0A0W0WAK5_9GAMM</name>
<dbReference type="RefSeq" id="WP_058451707.1">
    <property type="nucleotide sequence ID" value="NZ_CAAAIB010000003.1"/>
</dbReference>
<dbReference type="PATRIC" id="fig|466.6.peg.960"/>
<comment type="caution">
    <text evidence="2">The sequence shown here is derived from an EMBL/GenBank/DDBJ whole genome shotgun (WGS) entry which is preliminary data.</text>
</comment>
<protein>
    <submittedName>
        <fullName evidence="2">Purine NTPase</fullName>
    </submittedName>
</protein>
<evidence type="ECO:0000313" key="3">
    <source>
        <dbReference type="Proteomes" id="UP000054908"/>
    </source>
</evidence>
<dbReference type="EMBL" id="LNYL01000023">
    <property type="protein sequence ID" value="KTD29388.1"/>
    <property type="molecule type" value="Genomic_DNA"/>
</dbReference>
<organism evidence="2 3">
    <name type="scientific">Legionella maceachernii</name>
    <dbReference type="NCBI Taxonomy" id="466"/>
    <lineage>
        <taxon>Bacteria</taxon>
        <taxon>Pseudomonadati</taxon>
        <taxon>Pseudomonadota</taxon>
        <taxon>Gammaproteobacteria</taxon>
        <taxon>Legionellales</taxon>
        <taxon>Legionellaceae</taxon>
        <taxon>Legionella</taxon>
    </lineage>
</organism>
<proteinExistence type="predicted"/>
<gene>
    <name evidence="2" type="ORF">Lmac_0898</name>
</gene>